<dbReference type="SMART" id="SM00860">
    <property type="entry name" value="SMI1_KNR4"/>
    <property type="match status" value="1"/>
</dbReference>
<keyword evidence="3" id="KW-1185">Reference proteome</keyword>
<feature type="domain" description="Knr4/Smi1-like" evidence="1">
    <location>
        <begin position="38"/>
        <end position="207"/>
    </location>
</feature>
<dbReference type="InterPro" id="IPR037883">
    <property type="entry name" value="Knr4/Smi1-like_sf"/>
</dbReference>
<proteinExistence type="predicted"/>
<dbReference type="EMBL" id="JAEACQ010000237">
    <property type="protein sequence ID" value="MBL7629820.1"/>
    <property type="molecule type" value="Genomic_DNA"/>
</dbReference>
<accession>A0A937US22</accession>
<evidence type="ECO:0000313" key="2">
    <source>
        <dbReference type="EMBL" id="MBL7629820.1"/>
    </source>
</evidence>
<evidence type="ECO:0000313" key="3">
    <source>
        <dbReference type="Proteomes" id="UP000604475"/>
    </source>
</evidence>
<comment type="caution">
    <text evidence="2">The sequence shown here is derived from an EMBL/GenBank/DDBJ whole genome shotgun (WGS) entry which is preliminary data.</text>
</comment>
<dbReference type="Proteomes" id="UP000604475">
    <property type="component" value="Unassembled WGS sequence"/>
</dbReference>
<gene>
    <name evidence="2" type="ORF">I7412_22150</name>
</gene>
<reference evidence="2" key="1">
    <citation type="submission" date="2020-12" db="EMBL/GenBank/DDBJ databases">
        <title>Genomic characterization of non-nitrogen-fixing Frankia strains.</title>
        <authorList>
            <person name="Carlos-Shanley C."/>
            <person name="Guerra T."/>
            <person name="Hahn D."/>
        </authorList>
    </citation>
    <scope>NUCLEOTIDE SEQUENCE</scope>
    <source>
        <strain evidence="2">CN6</strain>
    </source>
</reference>
<sequence length="222" mass="24238">MRRADWSGVHELVARLAAAPEAANVFGAHGHEWLLEPPLTAAELAAVEAQLRVELPGEYRSFLVEVGRGGAGPGYGLFSLRRVDGRWRWEGDGAQLTCLETLAEPFPHVEAFNPFDELPAQPYVKDYDSLEEFSAADDAWWKLYNSDPPVAGLLYLAHGGCSSWETLVVSGPARGQMWADDTGADGGLQPLHDDEGQPLGFARWYLRWLDGAAAQLSSGLHP</sequence>
<name>A0A937US22_9ACTN</name>
<dbReference type="AlphaFoldDB" id="A0A937US22"/>
<organism evidence="2 3">
    <name type="scientific">Frankia nepalensis</name>
    <dbReference type="NCBI Taxonomy" id="1836974"/>
    <lineage>
        <taxon>Bacteria</taxon>
        <taxon>Bacillati</taxon>
        <taxon>Actinomycetota</taxon>
        <taxon>Actinomycetes</taxon>
        <taxon>Frankiales</taxon>
        <taxon>Frankiaceae</taxon>
        <taxon>Frankia</taxon>
    </lineage>
</organism>
<dbReference type="RefSeq" id="WP_202999742.1">
    <property type="nucleotide sequence ID" value="NZ_JADWYU010000087.1"/>
</dbReference>
<protein>
    <submittedName>
        <fullName evidence="2">SMI1/KNR4 family protein</fullName>
    </submittedName>
</protein>
<evidence type="ECO:0000259" key="1">
    <source>
        <dbReference type="SMART" id="SM00860"/>
    </source>
</evidence>
<dbReference type="SUPFAM" id="SSF160631">
    <property type="entry name" value="SMI1/KNR4-like"/>
    <property type="match status" value="1"/>
</dbReference>
<dbReference type="InterPro" id="IPR018958">
    <property type="entry name" value="Knr4/Smi1-like_dom"/>
</dbReference>
<dbReference type="Pfam" id="PF09346">
    <property type="entry name" value="SMI1_KNR4"/>
    <property type="match status" value="1"/>
</dbReference>